<keyword evidence="3" id="KW-0540">Nuclease</keyword>
<dbReference type="Pfam" id="PF08284">
    <property type="entry name" value="RVP_2"/>
    <property type="match status" value="1"/>
</dbReference>
<name>A0A438HNN1_VITVI</name>
<dbReference type="SUPFAM" id="SSF56672">
    <property type="entry name" value="DNA/RNA polymerases"/>
    <property type="match status" value="1"/>
</dbReference>
<dbReference type="Gene3D" id="2.40.70.10">
    <property type="entry name" value="Acid Proteases"/>
    <property type="match status" value="1"/>
</dbReference>
<dbReference type="GO" id="GO:0016779">
    <property type="term" value="F:nucleotidyltransferase activity"/>
    <property type="evidence" value="ECO:0007669"/>
    <property type="project" value="UniProtKB-KW"/>
</dbReference>
<dbReference type="Gene3D" id="3.10.20.370">
    <property type="match status" value="1"/>
</dbReference>
<feature type="domain" description="Integrase zinc-binding" evidence="10">
    <location>
        <begin position="788"/>
        <end position="837"/>
    </location>
</feature>
<dbReference type="InterPro" id="IPR021109">
    <property type="entry name" value="Peptidase_aspartic_dom_sf"/>
</dbReference>
<gene>
    <name evidence="11" type="primary">pol_1584</name>
    <name evidence="11" type="ORF">CK203_041515</name>
</gene>
<dbReference type="GO" id="GO:0004519">
    <property type="term" value="F:endonuclease activity"/>
    <property type="evidence" value="ECO:0007669"/>
    <property type="project" value="UniProtKB-KW"/>
</dbReference>
<dbReference type="Gene3D" id="1.10.340.70">
    <property type="match status" value="1"/>
</dbReference>
<evidence type="ECO:0000256" key="7">
    <source>
        <dbReference type="ARBA" id="ARBA00022908"/>
    </source>
</evidence>
<dbReference type="PANTHER" id="PTHR37984:SF5">
    <property type="entry name" value="PROTEIN NYNRIN-LIKE"/>
    <property type="match status" value="1"/>
</dbReference>
<keyword evidence="2" id="KW-0548">Nucleotidyltransferase</keyword>
<dbReference type="GO" id="GO:0006508">
    <property type="term" value="P:proteolysis"/>
    <property type="evidence" value="ECO:0007669"/>
    <property type="project" value="InterPro"/>
</dbReference>
<dbReference type="InterPro" id="IPR041588">
    <property type="entry name" value="Integrase_H2C2"/>
</dbReference>
<dbReference type="GO" id="GO:0004190">
    <property type="term" value="F:aspartic-type endopeptidase activity"/>
    <property type="evidence" value="ECO:0007669"/>
    <property type="project" value="InterPro"/>
</dbReference>
<dbReference type="AlphaFoldDB" id="A0A438HNN1"/>
<dbReference type="GO" id="GO:0015074">
    <property type="term" value="P:DNA integration"/>
    <property type="evidence" value="ECO:0007669"/>
    <property type="project" value="UniProtKB-KW"/>
</dbReference>
<keyword evidence="1" id="KW-0808">Transferase</keyword>
<dbReference type="GO" id="GO:0003723">
    <property type="term" value="F:RNA binding"/>
    <property type="evidence" value="ECO:0007669"/>
    <property type="project" value="UniProtKB-KW"/>
</dbReference>
<evidence type="ECO:0000256" key="8">
    <source>
        <dbReference type="ARBA" id="ARBA00023268"/>
    </source>
</evidence>
<keyword evidence="4" id="KW-0255">Endonuclease</keyword>
<dbReference type="Pfam" id="PF17921">
    <property type="entry name" value="Integrase_H2C2"/>
    <property type="match status" value="1"/>
</dbReference>
<evidence type="ECO:0000256" key="6">
    <source>
        <dbReference type="ARBA" id="ARBA00022884"/>
    </source>
</evidence>
<dbReference type="SUPFAM" id="SSF50630">
    <property type="entry name" value="Acid proteases"/>
    <property type="match status" value="1"/>
</dbReference>
<organism evidence="11 12">
    <name type="scientific">Vitis vinifera</name>
    <name type="common">Grape</name>
    <dbReference type="NCBI Taxonomy" id="29760"/>
    <lineage>
        <taxon>Eukaryota</taxon>
        <taxon>Viridiplantae</taxon>
        <taxon>Streptophyta</taxon>
        <taxon>Embryophyta</taxon>
        <taxon>Tracheophyta</taxon>
        <taxon>Spermatophyta</taxon>
        <taxon>Magnoliopsida</taxon>
        <taxon>eudicotyledons</taxon>
        <taxon>Gunneridae</taxon>
        <taxon>Pentapetalae</taxon>
        <taxon>rosids</taxon>
        <taxon>Vitales</taxon>
        <taxon>Vitaceae</taxon>
        <taxon>Viteae</taxon>
        <taxon>Vitis</taxon>
    </lineage>
</organism>
<dbReference type="PANTHER" id="PTHR37984">
    <property type="entry name" value="PROTEIN CBG26694"/>
    <property type="match status" value="1"/>
</dbReference>
<keyword evidence="6" id="KW-0694">RNA-binding</keyword>
<dbReference type="Gene3D" id="3.10.10.10">
    <property type="entry name" value="HIV Type 1 Reverse Transcriptase, subunit A, domain 1"/>
    <property type="match status" value="1"/>
</dbReference>
<dbReference type="CDD" id="cd00303">
    <property type="entry name" value="retropepsin_like"/>
    <property type="match status" value="1"/>
</dbReference>
<dbReference type="CDD" id="cd09274">
    <property type="entry name" value="RNase_HI_RT_Ty3"/>
    <property type="match status" value="1"/>
</dbReference>
<evidence type="ECO:0000313" key="12">
    <source>
        <dbReference type="Proteomes" id="UP000288805"/>
    </source>
</evidence>
<evidence type="ECO:0000256" key="2">
    <source>
        <dbReference type="ARBA" id="ARBA00022695"/>
    </source>
</evidence>
<keyword evidence="7" id="KW-0229">DNA integration</keyword>
<evidence type="ECO:0000256" key="1">
    <source>
        <dbReference type="ARBA" id="ARBA00022679"/>
    </source>
</evidence>
<evidence type="ECO:0000313" key="11">
    <source>
        <dbReference type="EMBL" id="RVW86019.1"/>
    </source>
</evidence>
<keyword evidence="8" id="KW-0511">Multifunctional enzyme</keyword>
<dbReference type="FunFam" id="3.10.20.370:FF:000001">
    <property type="entry name" value="Retrovirus-related Pol polyprotein from transposon 17.6-like protein"/>
    <property type="match status" value="1"/>
</dbReference>
<reference evidence="11 12" key="1">
    <citation type="journal article" date="2018" name="PLoS Genet.">
        <title>Population sequencing reveals clonal diversity and ancestral inbreeding in the grapevine cultivar Chardonnay.</title>
        <authorList>
            <person name="Roach M.J."/>
            <person name="Johnson D.L."/>
            <person name="Bohlmann J."/>
            <person name="van Vuuren H.J."/>
            <person name="Jones S.J."/>
            <person name="Pretorius I.S."/>
            <person name="Schmidt S.A."/>
            <person name="Borneman A.R."/>
        </authorList>
    </citation>
    <scope>NUCLEOTIDE SEQUENCE [LARGE SCALE GENOMIC DNA]</scope>
    <source>
        <strain evidence="12">cv. Chardonnay</strain>
        <tissue evidence="11">Leaf</tissue>
    </source>
</reference>
<accession>A0A438HNN1</accession>
<dbReference type="PROSITE" id="PS00141">
    <property type="entry name" value="ASP_PROTEASE"/>
    <property type="match status" value="1"/>
</dbReference>
<evidence type="ECO:0000256" key="4">
    <source>
        <dbReference type="ARBA" id="ARBA00022759"/>
    </source>
</evidence>
<evidence type="ECO:0000256" key="5">
    <source>
        <dbReference type="ARBA" id="ARBA00022842"/>
    </source>
</evidence>
<dbReference type="InterPro" id="IPR041577">
    <property type="entry name" value="RT_RNaseH_2"/>
</dbReference>
<sequence length="837" mass="94156">MAQKRNEGRVDCLEKEVGEIREEMQRLPGMEKTVMDLAQNVMRVLQSLKETQKAVAALSSERDTTTAAQREDRARWIPGVGEPSGGGWYRMRRGEAEMENGAAADKWRCLYLRERTRTAGSFGPINTSRLQQQETVAAYQREFEILATPLKGILDEVMESTFMNGLLPEIRAELHLLQPYRLGHLMEMAQQVEDRNLAMRAAREPMAQRAPKCCHLQIERLTESELQAHREKGLCFKCEEKFSPGHRCKKELQVLLVHEDEEEDDNQFDGRATEEPALIELKDAVELSLNSVVGLTTSGTMKIKGTIGSKEVIILVDSGATHNFLSLELVQQLALPLTTTTSYGVMMGTGISVKGKGICRGVCILMQGLTVVEDFLPLELGNTDVILGMPWLGTLGDVKVNWKMLTMKIKMGKAVIVLKGDPSLSRTEVSLKAMARALQHHSQGVWVELCQTSTTSELSEGVQEVPKTVKEVLAQHQQIFRPITGLPPSRDIDHAIQLIPGASPVNVRPYRYPHILKNEIERLVQEMLEARIVRPSLSPFSSPVLLMKKKMEDEEGYGAISWPLTQQLKKDAFNWNLEAEAAFQKLKTAMTTIPVLALPNCSQLFIVETDASGYGLGVVLMQSHRPVAYFSQVLSARERQKSIYERELMAIVLAVQKWRHYLLDRHFIVRTDQSSLKFLLEQRIVNESYQKWAAKLFGYDFEIQFQPGLEDKAVDALSRIPISMELAALMVPSRIDTSLISSQVEADPHLAKIQQRLLVDPDAYPRYSLDHGILLYKGRLVLPKASPLVLTLLQEGHASVVGGHSGFLRTYKRLTGDFFWVGMKNDIKEFVEKCLVC</sequence>
<proteinExistence type="predicted"/>
<dbReference type="InterPro" id="IPR001969">
    <property type="entry name" value="Aspartic_peptidase_AS"/>
</dbReference>
<feature type="domain" description="Reverse transcriptase/retrotransposon-derived protein RNase H-like" evidence="9">
    <location>
        <begin position="575"/>
        <end position="669"/>
    </location>
</feature>
<keyword evidence="4" id="KW-0378">Hydrolase</keyword>
<dbReference type="InterPro" id="IPR050951">
    <property type="entry name" value="Retrovirus_Pol_polyprotein"/>
</dbReference>
<evidence type="ECO:0000259" key="9">
    <source>
        <dbReference type="Pfam" id="PF17919"/>
    </source>
</evidence>
<dbReference type="Proteomes" id="UP000288805">
    <property type="component" value="Unassembled WGS sequence"/>
</dbReference>
<comment type="caution">
    <text evidence="11">The sequence shown here is derived from an EMBL/GenBank/DDBJ whole genome shotgun (WGS) entry which is preliminary data.</text>
</comment>
<evidence type="ECO:0000256" key="3">
    <source>
        <dbReference type="ARBA" id="ARBA00022722"/>
    </source>
</evidence>
<keyword evidence="5" id="KW-0460">Magnesium</keyword>
<evidence type="ECO:0000259" key="10">
    <source>
        <dbReference type="Pfam" id="PF17921"/>
    </source>
</evidence>
<protein>
    <submittedName>
        <fullName evidence="11">Retrovirus-related Pol polyprotein from transposon 17.6</fullName>
    </submittedName>
</protein>
<dbReference type="Pfam" id="PF17919">
    <property type="entry name" value="RT_RNaseH_2"/>
    <property type="match status" value="1"/>
</dbReference>
<dbReference type="EMBL" id="QGNW01000198">
    <property type="protein sequence ID" value="RVW86019.1"/>
    <property type="molecule type" value="Genomic_DNA"/>
</dbReference>
<dbReference type="InterPro" id="IPR043502">
    <property type="entry name" value="DNA/RNA_pol_sf"/>
</dbReference>